<evidence type="ECO:0000313" key="2">
    <source>
        <dbReference type="EMBL" id="KAJ4323904.1"/>
    </source>
</evidence>
<accession>A0A9W9BQ57</accession>
<proteinExistence type="predicted"/>
<organism evidence="2 3">
    <name type="scientific">Fusarium piperis</name>
    <dbReference type="NCBI Taxonomy" id="1435070"/>
    <lineage>
        <taxon>Eukaryota</taxon>
        <taxon>Fungi</taxon>
        <taxon>Dikarya</taxon>
        <taxon>Ascomycota</taxon>
        <taxon>Pezizomycotina</taxon>
        <taxon>Sordariomycetes</taxon>
        <taxon>Hypocreomycetidae</taxon>
        <taxon>Hypocreales</taxon>
        <taxon>Nectriaceae</taxon>
        <taxon>Fusarium</taxon>
        <taxon>Fusarium solani species complex</taxon>
    </lineage>
</organism>
<name>A0A9W9BQ57_9HYPO</name>
<comment type="caution">
    <text evidence="2">The sequence shown here is derived from an EMBL/GenBank/DDBJ whole genome shotgun (WGS) entry which is preliminary data.</text>
</comment>
<dbReference type="Pfam" id="PF06985">
    <property type="entry name" value="HET"/>
    <property type="match status" value="1"/>
</dbReference>
<dbReference type="PANTHER" id="PTHR33112:SF13">
    <property type="entry name" value="HETEROKARYON INCOMPATIBILITY DOMAIN-CONTAINING PROTEIN"/>
    <property type="match status" value="1"/>
</dbReference>
<dbReference type="OrthoDB" id="5362512at2759"/>
<sequence>MSPCRSCGDFAADDARGTLQRLYKAAENGCICCNAIQKAVQQLLPEASSPDLEYILYTTERRRRTDMLHPADSSQWEMSLRIEKEPFIIEHDILIHAVPEQPSPWPKIPLLDDIPTSTDSEESFVFALGALKECIDNHSLCDNAADGFLPSRLVEVRETSVRVVKTLGLDPVQTKYLALSHCWGPPESITAQLNDETYEEYTKEIPAAALPKTFKDAIAITRKLGYQYIWIDSLCIIQHNVECWIKEGSQMCQIYENSLLTLAAASSSSGQGGLFYDSPKVEITGTIPGSGQEYRLLARFNFNHRFFNYPLMNRAWVMQERLLSPRTLYFTSQELVWECRARNVCQCSPILGGFQAQVAGFPDNSKLQPAEAHLDTSALVSKWYEVVEIYTRLKLSHPGDKLMAIDGIAQYMAPMRESQHFAGLWVDSFASDLAWAVWQNSFDDEITPKPEWRAPTWSWASLEAKIMWYSKKKSSAPEAHFGVEKWPQHGEGIQPWTESCQDSQIVLRGILVKTTVAEADLVVNTSPCLYQDCAGRFDSDDHAQDDEPLYCLRLLEAEDLLCSLLLKKTESQGKTLYQRHGLLLFQADPKKENDVWNTRDRPRSRWDRPEPKAGFPSWWVGGELTSVTII</sequence>
<gene>
    <name evidence="2" type="ORF">N0V84_004127</name>
</gene>
<dbReference type="Proteomes" id="UP001140502">
    <property type="component" value="Unassembled WGS sequence"/>
</dbReference>
<evidence type="ECO:0000313" key="3">
    <source>
        <dbReference type="Proteomes" id="UP001140502"/>
    </source>
</evidence>
<reference evidence="2" key="1">
    <citation type="submission" date="2022-10" db="EMBL/GenBank/DDBJ databases">
        <title>Tapping the CABI collections for fungal endophytes: first genome assemblies for Collariella, Neodidymelliopsis, Ascochyta clinopodiicola, Didymella pomorum, Didymosphaeria variabile, Neocosmospora piperis and Neocucurbitaria cava.</title>
        <authorList>
            <person name="Hill R."/>
        </authorList>
    </citation>
    <scope>NUCLEOTIDE SEQUENCE</scope>
    <source>
        <strain evidence="2">IMI 366586</strain>
    </source>
</reference>
<keyword evidence="3" id="KW-1185">Reference proteome</keyword>
<evidence type="ECO:0000259" key="1">
    <source>
        <dbReference type="Pfam" id="PF06985"/>
    </source>
</evidence>
<dbReference type="AlphaFoldDB" id="A0A9W9BQ57"/>
<dbReference type="PANTHER" id="PTHR33112">
    <property type="entry name" value="DOMAIN PROTEIN, PUTATIVE-RELATED"/>
    <property type="match status" value="1"/>
</dbReference>
<dbReference type="EMBL" id="JAPEUR010000065">
    <property type="protein sequence ID" value="KAJ4323904.1"/>
    <property type="molecule type" value="Genomic_DNA"/>
</dbReference>
<dbReference type="InterPro" id="IPR010730">
    <property type="entry name" value="HET"/>
</dbReference>
<feature type="domain" description="Heterokaryon incompatibility" evidence="1">
    <location>
        <begin position="176"/>
        <end position="320"/>
    </location>
</feature>
<protein>
    <recommendedName>
        <fullName evidence="1">Heterokaryon incompatibility domain-containing protein</fullName>
    </recommendedName>
</protein>